<proteinExistence type="predicted"/>
<name>A0AA43RG71_9ACTN</name>
<dbReference type="AlphaFoldDB" id="A0AA43RG71"/>
<protein>
    <submittedName>
        <fullName evidence="2">Uncharacterized protein</fullName>
    </submittedName>
</protein>
<gene>
    <name evidence="2" type="ORF">Q3982_01030</name>
</gene>
<keyword evidence="1" id="KW-0472">Membrane</keyword>
<accession>A0AA43RG71</accession>
<evidence type="ECO:0000256" key="1">
    <source>
        <dbReference type="SAM" id="Phobius"/>
    </source>
</evidence>
<keyword evidence="1" id="KW-1133">Transmembrane helix</keyword>
<comment type="caution">
    <text evidence="2">The sequence shown here is derived from an EMBL/GenBank/DDBJ whole genome shotgun (WGS) entry which is preliminary data.</text>
</comment>
<sequence>MANEKKNKVAAQEVAFSVLSVVLALVGFIVILSLTIAIVTIILLGKF</sequence>
<organism evidence="2 3">
    <name type="scientific">Phoenicibacter congonensis</name>
    <dbReference type="NCBI Taxonomy" id="1944646"/>
    <lineage>
        <taxon>Bacteria</taxon>
        <taxon>Bacillati</taxon>
        <taxon>Actinomycetota</taxon>
        <taxon>Coriobacteriia</taxon>
        <taxon>Eggerthellales</taxon>
        <taxon>Eggerthellaceae</taxon>
        <taxon>Phoenicibacter</taxon>
    </lineage>
</organism>
<dbReference type="EMBL" id="JAUMVS010000007">
    <property type="protein sequence ID" value="MDO4841248.1"/>
    <property type="molecule type" value="Genomic_DNA"/>
</dbReference>
<evidence type="ECO:0000313" key="2">
    <source>
        <dbReference type="EMBL" id="MDO4841248.1"/>
    </source>
</evidence>
<keyword evidence="1" id="KW-0812">Transmembrane</keyword>
<feature type="transmembrane region" description="Helical" evidence="1">
    <location>
        <begin position="14"/>
        <end position="44"/>
    </location>
</feature>
<dbReference type="Proteomes" id="UP001168575">
    <property type="component" value="Unassembled WGS sequence"/>
</dbReference>
<keyword evidence="3" id="KW-1185">Reference proteome</keyword>
<evidence type="ECO:0000313" key="3">
    <source>
        <dbReference type="Proteomes" id="UP001168575"/>
    </source>
</evidence>
<reference evidence="2" key="1">
    <citation type="submission" date="2023-07" db="EMBL/GenBank/DDBJ databases">
        <title>Between Cages and Wild: Unraveling the Impact of Captivity on Animal Microbiomes and Antimicrobial Resistance.</title>
        <authorList>
            <person name="Schmartz G.P."/>
            <person name="Rehner J."/>
            <person name="Schuff M.J."/>
            <person name="Becker S.L."/>
            <person name="Kravczyk M."/>
            <person name="Gurevich A."/>
            <person name="Francke R."/>
            <person name="Mueller R."/>
            <person name="Keller V."/>
            <person name="Keller A."/>
        </authorList>
    </citation>
    <scope>NUCLEOTIDE SEQUENCE</scope>
    <source>
        <strain evidence="2">S12M_St_49</strain>
    </source>
</reference>